<gene>
    <name evidence="1" type="ORF">BPP43_04965</name>
</gene>
<accession>A0A3B6VRV3</accession>
<sequence length="161" mass="18308">MFDSDFMNKYGVSDKYHNLDSDMQNARLRLIDKVIETGCTISKEEAIKICGDEKLYNSLIEKEIVTMSGDSVAFLYPVSAMETNHRVTLSDGREFCSMCAIDALGSYSLFHQDTEINSICSQTGEKIYVRIKDRQIVEHSPKDIHVIHVDLNKNKNWASTC</sequence>
<dbReference type="InterPro" id="IPR053717">
    <property type="entry name" value="MerB_lyase_sf"/>
</dbReference>
<dbReference type="GO" id="GO:0018836">
    <property type="term" value="F:alkylmercury lyase activity"/>
    <property type="evidence" value="ECO:0007669"/>
    <property type="project" value="InterPro"/>
</dbReference>
<dbReference type="InterPro" id="IPR004927">
    <property type="entry name" value="MerB"/>
</dbReference>
<evidence type="ECO:0000313" key="1">
    <source>
        <dbReference type="EMBL" id="AGA66255.1"/>
    </source>
</evidence>
<evidence type="ECO:0000313" key="2">
    <source>
        <dbReference type="Proteomes" id="UP000010793"/>
    </source>
</evidence>
<dbReference type="Gene3D" id="3.30.450.410">
    <property type="match status" value="1"/>
</dbReference>
<reference evidence="1 2" key="1">
    <citation type="journal article" date="2013" name="Genome Announc.">
        <title>Complete Genome Sequence of the Porcine Strain Brachyspira pilosicoli P43/6/78(T.).</title>
        <authorList>
            <person name="Lin C."/>
            <person name="den Bakker H.C."/>
            <person name="Suzuki H."/>
            <person name="Lefebure T."/>
            <person name="Ponnala L."/>
            <person name="Sun Q."/>
            <person name="Stanhope M.J."/>
            <person name="Wiedmann M."/>
            <person name="Duhamel G.E."/>
        </authorList>
    </citation>
    <scope>NUCLEOTIDE SEQUENCE [LARGE SCALE GENOMIC DNA]</scope>
    <source>
        <strain evidence="1 2">P43/6/78</strain>
    </source>
</reference>
<name>A0A3B6VRV3_BRAPL</name>
<evidence type="ECO:0008006" key="3">
    <source>
        <dbReference type="Google" id="ProtNLM"/>
    </source>
</evidence>
<dbReference type="Proteomes" id="UP000010793">
    <property type="component" value="Chromosome"/>
</dbReference>
<protein>
    <recommendedName>
        <fullName evidence="3">Alkylmercury lyase</fullName>
    </recommendedName>
</protein>
<proteinExistence type="predicted"/>
<dbReference type="KEGG" id="bpip:BPP43_04965"/>
<keyword evidence="2" id="KW-1185">Reference proteome</keyword>
<dbReference type="AlphaFoldDB" id="A0A3B6VRV3"/>
<dbReference type="Pfam" id="PF03243">
    <property type="entry name" value="MerB"/>
    <property type="match status" value="1"/>
</dbReference>
<organism evidence="1 2">
    <name type="scientific">Brachyspira pilosicoli P43/6/78</name>
    <dbReference type="NCBI Taxonomy" id="1042417"/>
    <lineage>
        <taxon>Bacteria</taxon>
        <taxon>Pseudomonadati</taxon>
        <taxon>Spirochaetota</taxon>
        <taxon>Spirochaetia</taxon>
        <taxon>Brachyspirales</taxon>
        <taxon>Brachyspiraceae</taxon>
        <taxon>Brachyspira</taxon>
    </lineage>
</organism>
<dbReference type="NCBIfam" id="NF040728">
    <property type="entry name" value="MerB_rel_SaoL"/>
    <property type="match status" value="1"/>
</dbReference>
<dbReference type="EMBL" id="CP002873">
    <property type="protein sequence ID" value="AGA66255.1"/>
    <property type="molecule type" value="Genomic_DNA"/>
</dbReference>
<dbReference type="SUPFAM" id="SSF160387">
    <property type="entry name" value="NosL/MerB-like"/>
    <property type="match status" value="1"/>
</dbReference>